<sequence>MLTGFTFGLFDLFHVGDLDLLRQSAARCDRLVVGAYTDELAEHTWRSTPYVPLAERLDILANLRFVDDVIALSSLDIPAAAEAVAADLVMVGPGRDGTPTADQLSQSLTGIGVVTIEPKAETGSPILRQALDADWTAVA</sequence>
<evidence type="ECO:0000313" key="5">
    <source>
        <dbReference type="Proteomes" id="UP001500618"/>
    </source>
</evidence>
<protein>
    <submittedName>
        <fullName evidence="4">Adenylyltransferase/cytidyltransferase family protein</fullName>
    </submittedName>
</protein>
<feature type="domain" description="Cytidyltransferase-like" evidence="3">
    <location>
        <begin position="6"/>
        <end position="92"/>
    </location>
</feature>
<keyword evidence="5" id="KW-1185">Reference proteome</keyword>
<organism evidence="4 5">
    <name type="scientific">Fodinicola feengrottensis</name>
    <dbReference type="NCBI Taxonomy" id="435914"/>
    <lineage>
        <taxon>Bacteria</taxon>
        <taxon>Bacillati</taxon>
        <taxon>Actinomycetota</taxon>
        <taxon>Actinomycetes</taxon>
        <taxon>Mycobacteriales</taxon>
        <taxon>Fodinicola</taxon>
    </lineage>
</organism>
<dbReference type="InterPro" id="IPR050385">
    <property type="entry name" value="Archaeal_FAD_synthase"/>
</dbReference>
<dbReference type="GO" id="GO:0016779">
    <property type="term" value="F:nucleotidyltransferase activity"/>
    <property type="evidence" value="ECO:0007669"/>
    <property type="project" value="UniProtKB-KW"/>
</dbReference>
<dbReference type="InterPro" id="IPR014729">
    <property type="entry name" value="Rossmann-like_a/b/a_fold"/>
</dbReference>
<dbReference type="RefSeq" id="WP_163569508.1">
    <property type="nucleotide sequence ID" value="NZ_BAAANY010000015.1"/>
</dbReference>
<dbReference type="InterPro" id="IPR004821">
    <property type="entry name" value="Cyt_trans-like"/>
</dbReference>
<accession>A0ABN2HIE2</accession>
<dbReference type="NCBIfam" id="TIGR00125">
    <property type="entry name" value="cyt_tran_rel"/>
    <property type="match status" value="1"/>
</dbReference>
<evidence type="ECO:0000256" key="2">
    <source>
        <dbReference type="ARBA" id="ARBA00022695"/>
    </source>
</evidence>
<keyword evidence="2 4" id="KW-0548">Nucleotidyltransferase</keyword>
<dbReference type="PANTHER" id="PTHR43793">
    <property type="entry name" value="FAD SYNTHASE"/>
    <property type="match status" value="1"/>
</dbReference>
<name>A0ABN2HIE2_9ACTN</name>
<comment type="caution">
    <text evidence="4">The sequence shown here is derived from an EMBL/GenBank/DDBJ whole genome shotgun (WGS) entry which is preliminary data.</text>
</comment>
<dbReference type="Pfam" id="PF01467">
    <property type="entry name" value="CTP_transf_like"/>
    <property type="match status" value="1"/>
</dbReference>
<reference evidence="4 5" key="1">
    <citation type="journal article" date="2019" name="Int. J. Syst. Evol. Microbiol.">
        <title>The Global Catalogue of Microorganisms (GCM) 10K type strain sequencing project: providing services to taxonomists for standard genome sequencing and annotation.</title>
        <authorList>
            <consortium name="The Broad Institute Genomics Platform"/>
            <consortium name="The Broad Institute Genome Sequencing Center for Infectious Disease"/>
            <person name="Wu L."/>
            <person name="Ma J."/>
        </authorList>
    </citation>
    <scope>NUCLEOTIDE SEQUENCE [LARGE SCALE GENOMIC DNA]</scope>
    <source>
        <strain evidence="4 5">JCM 14718</strain>
    </source>
</reference>
<proteinExistence type="predicted"/>
<dbReference type="PANTHER" id="PTHR43793:SF1">
    <property type="entry name" value="FAD SYNTHASE"/>
    <property type="match status" value="1"/>
</dbReference>
<keyword evidence="1" id="KW-0808">Transferase</keyword>
<dbReference type="SUPFAM" id="SSF52374">
    <property type="entry name" value="Nucleotidylyl transferase"/>
    <property type="match status" value="1"/>
</dbReference>
<evidence type="ECO:0000313" key="4">
    <source>
        <dbReference type="EMBL" id="GAA1688429.1"/>
    </source>
</evidence>
<evidence type="ECO:0000259" key="3">
    <source>
        <dbReference type="Pfam" id="PF01467"/>
    </source>
</evidence>
<dbReference type="Proteomes" id="UP001500618">
    <property type="component" value="Unassembled WGS sequence"/>
</dbReference>
<gene>
    <name evidence="4" type="ORF">GCM10009765_42360</name>
</gene>
<dbReference type="EMBL" id="BAAANY010000015">
    <property type="protein sequence ID" value="GAA1688429.1"/>
    <property type="molecule type" value="Genomic_DNA"/>
</dbReference>
<evidence type="ECO:0000256" key="1">
    <source>
        <dbReference type="ARBA" id="ARBA00022679"/>
    </source>
</evidence>
<dbReference type="Gene3D" id="3.40.50.620">
    <property type="entry name" value="HUPs"/>
    <property type="match status" value="1"/>
</dbReference>